<dbReference type="STRING" id="29313.BHQ16_13630"/>
<dbReference type="AlphaFoldDB" id="A0A375Z484"/>
<dbReference type="InterPro" id="IPR029033">
    <property type="entry name" value="His_PPase_superfam"/>
</dbReference>
<name>A0A375Z484_MYCSH</name>
<evidence type="ECO:0000313" key="2">
    <source>
        <dbReference type="Proteomes" id="UP000252015"/>
    </source>
</evidence>
<organism evidence="1 2">
    <name type="scientific">Mycobacterium shimoidei</name>
    <dbReference type="NCBI Taxonomy" id="29313"/>
    <lineage>
        <taxon>Bacteria</taxon>
        <taxon>Bacillati</taxon>
        <taxon>Actinomycetota</taxon>
        <taxon>Actinomycetes</taxon>
        <taxon>Mycobacteriales</taxon>
        <taxon>Mycobacteriaceae</taxon>
        <taxon>Mycobacterium</taxon>
    </lineage>
</organism>
<dbReference type="Pfam" id="PF00300">
    <property type="entry name" value="His_Phos_1"/>
    <property type="match status" value="1"/>
</dbReference>
<dbReference type="SUPFAM" id="SSF53254">
    <property type="entry name" value="Phosphoglycerate mutase-like"/>
    <property type="match status" value="1"/>
</dbReference>
<protein>
    <submittedName>
        <fullName evidence="1">PE-PGRS family protein PE_PGRS11 [Mycobacterium tuberculosis H37Rv]</fullName>
    </submittedName>
</protein>
<dbReference type="Gene3D" id="3.40.50.1240">
    <property type="entry name" value="Phosphoglycerate mutase-like"/>
    <property type="match status" value="1"/>
</dbReference>
<gene>
    <name evidence="1" type="ORF">MSP7336_04013</name>
</gene>
<dbReference type="EMBL" id="UEGW01000001">
    <property type="protein sequence ID" value="SRX95740.1"/>
    <property type="molecule type" value="Genomic_DNA"/>
</dbReference>
<evidence type="ECO:0000313" key="1">
    <source>
        <dbReference type="EMBL" id="SRX95740.1"/>
    </source>
</evidence>
<dbReference type="Proteomes" id="UP000252015">
    <property type="component" value="Unassembled WGS sequence"/>
</dbReference>
<dbReference type="RefSeq" id="WP_232321050.1">
    <property type="nucleotide sequence ID" value="NZ_JACKUN010000016.1"/>
</dbReference>
<keyword evidence="2" id="KW-1185">Reference proteome</keyword>
<proteinExistence type="predicted"/>
<sequence length="356" mass="37547">MYAKHRWCGAAGAALLGASLAAITPVIAPRSGVPMPGVQLTSGDEQITLDIVRSAQDARSGPIITATIPGPPLSETGQKQAQDLADMLAQEGPYAGIYAGQQIRMAETADPLAHALGTDVQLLPGLNEIDAGIYQDLPIASPGGALFSLTSAAWILGFEFVPIPGSHDLNGVAFDERFDDALQTIYDNTVDGTGPRTDVAISADQAITTWAVMNVKNPDFTVLVPLFLDAARRGDLESVLPETGVVEIKGNPQDGWTLVSWNGIPFPQDPGLLTELFVDFRDLIVTPQTAAWNIYLAVLGGDPETIQDAIQTGLITVGEAIAQFPATVLTDITDEFLPNSASEPAAMLSDALASWF</sequence>
<accession>A0A375Z484</accession>
<reference evidence="1 2" key="1">
    <citation type="submission" date="2018-05" db="EMBL/GenBank/DDBJ databases">
        <authorList>
            <consortium name="IHU Genomes"/>
        </authorList>
    </citation>
    <scope>NUCLEOTIDE SEQUENCE [LARGE SCALE GENOMIC DNA]</scope>
    <source>
        <strain evidence="1 2">P7336</strain>
    </source>
</reference>
<dbReference type="InterPro" id="IPR013078">
    <property type="entry name" value="His_Pase_superF_clade-1"/>
</dbReference>